<gene>
    <name evidence="2" type="ORF">S12H4_45285</name>
</gene>
<proteinExistence type="predicted"/>
<keyword evidence="1" id="KW-0472">Membrane</keyword>
<accession>X1TRN6</accession>
<dbReference type="AlphaFoldDB" id="X1TRN6"/>
<keyword evidence="1" id="KW-0812">Transmembrane</keyword>
<sequence>MKNKSLIVAKYEFLKTVKRREFLFVALLLPLLMMLPLMF</sequence>
<keyword evidence="1" id="KW-1133">Transmembrane helix</keyword>
<evidence type="ECO:0008006" key="3">
    <source>
        <dbReference type="Google" id="ProtNLM"/>
    </source>
</evidence>
<name>X1TRN6_9ZZZZ</name>
<protein>
    <recommendedName>
        <fullName evidence="3">ABC-2 type transporter domain-containing protein</fullName>
    </recommendedName>
</protein>
<evidence type="ECO:0000256" key="1">
    <source>
        <dbReference type="SAM" id="Phobius"/>
    </source>
</evidence>
<dbReference type="EMBL" id="BARW01027988">
    <property type="protein sequence ID" value="GAJ07973.1"/>
    <property type="molecule type" value="Genomic_DNA"/>
</dbReference>
<comment type="caution">
    <text evidence="2">The sequence shown here is derived from an EMBL/GenBank/DDBJ whole genome shotgun (WGS) entry which is preliminary data.</text>
</comment>
<evidence type="ECO:0000313" key="2">
    <source>
        <dbReference type="EMBL" id="GAJ07973.1"/>
    </source>
</evidence>
<reference evidence="2" key="1">
    <citation type="journal article" date="2014" name="Front. Microbiol.">
        <title>High frequency of phylogenetically diverse reductive dehalogenase-homologous genes in deep subseafloor sedimentary metagenomes.</title>
        <authorList>
            <person name="Kawai M."/>
            <person name="Futagami T."/>
            <person name="Toyoda A."/>
            <person name="Takaki Y."/>
            <person name="Nishi S."/>
            <person name="Hori S."/>
            <person name="Arai W."/>
            <person name="Tsubouchi T."/>
            <person name="Morono Y."/>
            <person name="Uchiyama I."/>
            <person name="Ito T."/>
            <person name="Fujiyama A."/>
            <person name="Inagaki F."/>
            <person name="Takami H."/>
        </authorList>
    </citation>
    <scope>NUCLEOTIDE SEQUENCE</scope>
    <source>
        <strain evidence="2">Expedition CK06-06</strain>
    </source>
</reference>
<feature type="transmembrane region" description="Helical" evidence="1">
    <location>
        <begin position="21"/>
        <end position="38"/>
    </location>
</feature>
<feature type="non-terminal residue" evidence="2">
    <location>
        <position position="39"/>
    </location>
</feature>
<organism evidence="2">
    <name type="scientific">marine sediment metagenome</name>
    <dbReference type="NCBI Taxonomy" id="412755"/>
    <lineage>
        <taxon>unclassified sequences</taxon>
        <taxon>metagenomes</taxon>
        <taxon>ecological metagenomes</taxon>
    </lineage>
</organism>